<proteinExistence type="predicted"/>
<dbReference type="AlphaFoldDB" id="A0A9D4ZKH3"/>
<protein>
    <submittedName>
        <fullName evidence="1">Uncharacterized protein</fullName>
    </submittedName>
</protein>
<name>A0A9D4ZKH3_ADICA</name>
<comment type="caution">
    <text evidence="1">The sequence shown here is derived from an EMBL/GenBank/DDBJ whole genome shotgun (WGS) entry which is preliminary data.</text>
</comment>
<keyword evidence="2" id="KW-1185">Reference proteome</keyword>
<organism evidence="1 2">
    <name type="scientific">Adiantum capillus-veneris</name>
    <name type="common">Maidenhair fern</name>
    <dbReference type="NCBI Taxonomy" id="13818"/>
    <lineage>
        <taxon>Eukaryota</taxon>
        <taxon>Viridiplantae</taxon>
        <taxon>Streptophyta</taxon>
        <taxon>Embryophyta</taxon>
        <taxon>Tracheophyta</taxon>
        <taxon>Polypodiopsida</taxon>
        <taxon>Polypodiidae</taxon>
        <taxon>Polypodiales</taxon>
        <taxon>Pteridineae</taxon>
        <taxon>Pteridaceae</taxon>
        <taxon>Vittarioideae</taxon>
        <taxon>Adiantum</taxon>
    </lineage>
</organism>
<accession>A0A9D4ZKH3</accession>
<sequence length="127" mass="13844">VSRHRSGLEWEHSLAGGGAAPACEPALGKGSRPTLDSAFLPSSSKCMHVLSACILGPNLAPHLTHSLGNRKMGVWENVICTAHIMRNLITFCKRHASKSCHFHDSISLFSISSMQVRLSWRELLVSL</sequence>
<dbReference type="Proteomes" id="UP000886520">
    <property type="component" value="Chromosome 6"/>
</dbReference>
<dbReference type="EMBL" id="JABFUD020000006">
    <property type="protein sequence ID" value="KAI5078983.1"/>
    <property type="molecule type" value="Genomic_DNA"/>
</dbReference>
<feature type="non-terminal residue" evidence="1">
    <location>
        <position position="1"/>
    </location>
</feature>
<gene>
    <name evidence="1" type="ORF">GOP47_0006654</name>
</gene>
<reference evidence="1" key="1">
    <citation type="submission" date="2021-01" db="EMBL/GenBank/DDBJ databases">
        <title>Adiantum capillus-veneris genome.</title>
        <authorList>
            <person name="Fang Y."/>
            <person name="Liao Q."/>
        </authorList>
    </citation>
    <scope>NUCLEOTIDE SEQUENCE</scope>
    <source>
        <strain evidence="1">H3</strain>
        <tissue evidence="1">Leaf</tissue>
    </source>
</reference>
<evidence type="ECO:0000313" key="1">
    <source>
        <dbReference type="EMBL" id="KAI5078983.1"/>
    </source>
</evidence>
<evidence type="ECO:0000313" key="2">
    <source>
        <dbReference type="Proteomes" id="UP000886520"/>
    </source>
</evidence>